<evidence type="ECO:0000256" key="1">
    <source>
        <dbReference type="PROSITE-ProRule" id="PRU01251"/>
    </source>
</evidence>
<sequence length="179" mass="19014">MFERFSHDARVAVEQAQTVARRLGSNHIGAEHVLLGATAPGDAVARRALARVGVEPADLERAVRARLSDALDADALAGLGIDLDAVREQVEATFGPGALDVPAASTRRGHIPFDTHAKKMLEVSLREAIRFQHRRIDTGHLLLAAARLDTTPAGRALRDLGADRPAVEAAVVATWADAA</sequence>
<evidence type="ECO:0000313" key="4">
    <source>
        <dbReference type="Proteomes" id="UP000008460"/>
    </source>
</evidence>
<keyword evidence="1" id="KW-0677">Repeat</keyword>
<evidence type="ECO:0000259" key="2">
    <source>
        <dbReference type="PROSITE" id="PS51903"/>
    </source>
</evidence>
<proteinExistence type="predicted"/>
<reference evidence="3 4" key="1">
    <citation type="submission" date="2011-04" db="EMBL/GenBank/DDBJ databases">
        <title>Complete sequence of Cellulomonas fimi ATCC 484.</title>
        <authorList>
            <consortium name="US DOE Joint Genome Institute"/>
            <person name="Lucas S."/>
            <person name="Han J."/>
            <person name="Lapidus A."/>
            <person name="Cheng J.-F."/>
            <person name="Goodwin L."/>
            <person name="Pitluck S."/>
            <person name="Peters L."/>
            <person name="Chertkov O."/>
            <person name="Detter J.C."/>
            <person name="Han C."/>
            <person name="Tapia R."/>
            <person name="Land M."/>
            <person name="Hauser L."/>
            <person name="Kyrpides N."/>
            <person name="Ivanova N."/>
            <person name="Ovchinnikova G."/>
            <person name="Pagani I."/>
            <person name="Mead D."/>
            <person name="Brumm P."/>
            <person name="Woyke T."/>
        </authorList>
    </citation>
    <scope>NUCLEOTIDE SEQUENCE [LARGE SCALE GENOMIC DNA]</scope>
    <source>
        <strain evidence="4">ATCC 484 / DSM 20113 / JCM 1341 / NBRC 15513 / NCIMB 8980 / NCTC 7547</strain>
    </source>
</reference>
<dbReference type="SUPFAM" id="SSF81923">
    <property type="entry name" value="Double Clp-N motif"/>
    <property type="match status" value="2"/>
</dbReference>
<dbReference type="Gene3D" id="1.10.1780.10">
    <property type="entry name" value="Clp, N-terminal domain"/>
    <property type="match status" value="2"/>
</dbReference>
<evidence type="ECO:0000313" key="3">
    <source>
        <dbReference type="EMBL" id="AEE45243.1"/>
    </source>
</evidence>
<keyword evidence="4" id="KW-1185">Reference proteome</keyword>
<feature type="domain" description="Clp R" evidence="2">
    <location>
        <begin position="2"/>
        <end position="177"/>
    </location>
</feature>
<name>F4H2L7_CELFA</name>
<accession>F4H2L7</accession>
<dbReference type="InterPro" id="IPR004176">
    <property type="entry name" value="Clp_R_N"/>
</dbReference>
<protein>
    <submittedName>
        <fullName evidence="3">Clp domain protein</fullName>
    </submittedName>
</protein>
<dbReference type="PROSITE" id="PS51903">
    <property type="entry name" value="CLP_R"/>
    <property type="match status" value="1"/>
</dbReference>
<dbReference type="Pfam" id="PF02861">
    <property type="entry name" value="Clp_N"/>
    <property type="match status" value="2"/>
</dbReference>
<dbReference type="InterPro" id="IPR036628">
    <property type="entry name" value="Clp_N_dom_sf"/>
</dbReference>
<dbReference type="KEGG" id="cfi:Celf_1108"/>
<organism evidence="3 4">
    <name type="scientific">Cellulomonas fimi (strain ATCC 484 / DSM 20113 / JCM 1341 / CCUG 24087 / LMG 16345 / NBRC 15513 / NCIMB 8980 / NCTC 7547 / NRS-133)</name>
    <dbReference type="NCBI Taxonomy" id="590998"/>
    <lineage>
        <taxon>Bacteria</taxon>
        <taxon>Bacillati</taxon>
        <taxon>Actinomycetota</taxon>
        <taxon>Actinomycetes</taxon>
        <taxon>Micrococcales</taxon>
        <taxon>Cellulomonadaceae</taxon>
        <taxon>Cellulomonas</taxon>
    </lineage>
</organism>
<dbReference type="eggNOG" id="COG0542">
    <property type="taxonomic scope" value="Bacteria"/>
</dbReference>
<dbReference type="HOGENOM" id="CLU_090963_2_0_11"/>
<dbReference type="EMBL" id="CP002666">
    <property type="protein sequence ID" value="AEE45243.1"/>
    <property type="molecule type" value="Genomic_DNA"/>
</dbReference>
<dbReference type="RefSeq" id="WP_013770269.1">
    <property type="nucleotide sequence ID" value="NC_015514.1"/>
</dbReference>
<gene>
    <name evidence="3" type="ordered locus">Celf_1108</name>
</gene>
<dbReference type="Proteomes" id="UP000008460">
    <property type="component" value="Chromosome"/>
</dbReference>
<dbReference type="AlphaFoldDB" id="F4H2L7"/>
<dbReference type="STRING" id="590998.Celf_1108"/>